<comment type="caution">
    <text evidence="2">The sequence shown here is derived from an EMBL/GenBank/DDBJ whole genome shotgun (WGS) entry which is preliminary data.</text>
</comment>
<proteinExistence type="predicted"/>
<dbReference type="Proteomes" id="UP001301958">
    <property type="component" value="Unassembled WGS sequence"/>
</dbReference>
<protein>
    <submittedName>
        <fullName evidence="2">Uncharacterized protein</fullName>
    </submittedName>
</protein>
<keyword evidence="1" id="KW-0472">Membrane</keyword>
<reference evidence="2" key="2">
    <citation type="submission" date="2023-05" db="EMBL/GenBank/DDBJ databases">
        <authorList>
            <consortium name="Lawrence Berkeley National Laboratory"/>
            <person name="Steindorff A."/>
            <person name="Hensen N."/>
            <person name="Bonometti L."/>
            <person name="Westerberg I."/>
            <person name="Brannstrom I.O."/>
            <person name="Guillou S."/>
            <person name="Cros-Aarteil S."/>
            <person name="Calhoun S."/>
            <person name="Haridas S."/>
            <person name="Kuo A."/>
            <person name="Mondo S."/>
            <person name="Pangilinan J."/>
            <person name="Riley R."/>
            <person name="Labutti K."/>
            <person name="Andreopoulos B."/>
            <person name="Lipzen A."/>
            <person name="Chen C."/>
            <person name="Yanf M."/>
            <person name="Daum C."/>
            <person name="Ng V."/>
            <person name="Clum A."/>
            <person name="Ohm R."/>
            <person name="Martin F."/>
            <person name="Silar P."/>
            <person name="Natvig D."/>
            <person name="Lalanne C."/>
            <person name="Gautier V."/>
            <person name="Ament-Velasquez S.L."/>
            <person name="Kruys A."/>
            <person name="Hutchinson M.I."/>
            <person name="Powell A.J."/>
            <person name="Barry K."/>
            <person name="Miller A.N."/>
            <person name="Grigoriev I.V."/>
            <person name="Debuchy R."/>
            <person name="Gladieux P."/>
            <person name="Thoren M.H."/>
            <person name="Johannesson H."/>
        </authorList>
    </citation>
    <scope>NUCLEOTIDE SEQUENCE</scope>
    <source>
        <strain evidence="2">CBS 990.96</strain>
    </source>
</reference>
<keyword evidence="3" id="KW-1185">Reference proteome</keyword>
<gene>
    <name evidence="2" type="ORF">QBC38DRAFT_235398</name>
</gene>
<dbReference type="EMBL" id="MU865351">
    <property type="protein sequence ID" value="KAK4226259.1"/>
    <property type="molecule type" value="Genomic_DNA"/>
</dbReference>
<organism evidence="2 3">
    <name type="scientific">Podospora fimiseda</name>
    <dbReference type="NCBI Taxonomy" id="252190"/>
    <lineage>
        <taxon>Eukaryota</taxon>
        <taxon>Fungi</taxon>
        <taxon>Dikarya</taxon>
        <taxon>Ascomycota</taxon>
        <taxon>Pezizomycotina</taxon>
        <taxon>Sordariomycetes</taxon>
        <taxon>Sordariomycetidae</taxon>
        <taxon>Sordariales</taxon>
        <taxon>Podosporaceae</taxon>
        <taxon>Podospora</taxon>
    </lineage>
</organism>
<accession>A0AAN7BMV4</accession>
<keyword evidence="1" id="KW-0812">Transmembrane</keyword>
<feature type="transmembrane region" description="Helical" evidence="1">
    <location>
        <begin position="46"/>
        <end position="68"/>
    </location>
</feature>
<sequence>MSTSLYPIDFYVQVHYPYRFVSLLLFVISAFFPTKNRIPVSYTHTSIYIPYPISLIFFHSVIVCNMYQSCSYLSAAAPGYCKRRGCVIVNILIPFIHWVCFVTVKAEVPPPFPVVGDQAITTEICPAQCWPPPFLSSACPQGHCRDTLCPYLPITVKRQ</sequence>
<feature type="transmembrane region" description="Helical" evidence="1">
    <location>
        <begin position="16"/>
        <end position="34"/>
    </location>
</feature>
<keyword evidence="1" id="KW-1133">Transmembrane helix</keyword>
<dbReference type="AlphaFoldDB" id="A0AAN7BMV4"/>
<name>A0AAN7BMV4_9PEZI</name>
<evidence type="ECO:0000313" key="2">
    <source>
        <dbReference type="EMBL" id="KAK4226259.1"/>
    </source>
</evidence>
<evidence type="ECO:0000313" key="3">
    <source>
        <dbReference type="Proteomes" id="UP001301958"/>
    </source>
</evidence>
<reference evidence="2" key="1">
    <citation type="journal article" date="2023" name="Mol. Phylogenet. Evol.">
        <title>Genome-scale phylogeny and comparative genomics of the fungal order Sordariales.</title>
        <authorList>
            <person name="Hensen N."/>
            <person name="Bonometti L."/>
            <person name="Westerberg I."/>
            <person name="Brannstrom I.O."/>
            <person name="Guillou S."/>
            <person name="Cros-Aarteil S."/>
            <person name="Calhoun S."/>
            <person name="Haridas S."/>
            <person name="Kuo A."/>
            <person name="Mondo S."/>
            <person name="Pangilinan J."/>
            <person name="Riley R."/>
            <person name="LaButti K."/>
            <person name="Andreopoulos B."/>
            <person name="Lipzen A."/>
            <person name="Chen C."/>
            <person name="Yan M."/>
            <person name="Daum C."/>
            <person name="Ng V."/>
            <person name="Clum A."/>
            <person name="Steindorff A."/>
            <person name="Ohm R.A."/>
            <person name="Martin F."/>
            <person name="Silar P."/>
            <person name="Natvig D.O."/>
            <person name="Lalanne C."/>
            <person name="Gautier V."/>
            <person name="Ament-Velasquez S.L."/>
            <person name="Kruys A."/>
            <person name="Hutchinson M.I."/>
            <person name="Powell A.J."/>
            <person name="Barry K."/>
            <person name="Miller A.N."/>
            <person name="Grigoriev I.V."/>
            <person name="Debuchy R."/>
            <person name="Gladieux P."/>
            <person name="Hiltunen Thoren M."/>
            <person name="Johannesson H."/>
        </authorList>
    </citation>
    <scope>NUCLEOTIDE SEQUENCE</scope>
    <source>
        <strain evidence="2">CBS 990.96</strain>
    </source>
</reference>
<evidence type="ECO:0000256" key="1">
    <source>
        <dbReference type="SAM" id="Phobius"/>
    </source>
</evidence>